<dbReference type="PANTHER" id="PTHR10454">
    <property type="entry name" value="CASPASE"/>
    <property type="match status" value="1"/>
</dbReference>
<dbReference type="GO" id="GO:0006508">
    <property type="term" value="P:proteolysis"/>
    <property type="evidence" value="ECO:0007669"/>
    <property type="project" value="InterPro"/>
</dbReference>
<accession>A0A6P8J0G4</accession>
<dbReference type="PRINTS" id="PR00376">
    <property type="entry name" value="IL1BCENZYME"/>
</dbReference>
<evidence type="ECO:0000256" key="4">
    <source>
        <dbReference type="SAM" id="MobiDB-lite"/>
    </source>
</evidence>
<dbReference type="InterPro" id="IPR011600">
    <property type="entry name" value="Pept_C14_caspase"/>
</dbReference>
<dbReference type="Pfam" id="PF00656">
    <property type="entry name" value="Peptidase_C14"/>
    <property type="match status" value="1"/>
</dbReference>
<feature type="domain" description="Caspase family p20" evidence="6">
    <location>
        <begin position="79"/>
        <end position="204"/>
    </location>
</feature>
<dbReference type="PROSITE" id="PS50208">
    <property type="entry name" value="CASPASE_P20"/>
    <property type="match status" value="1"/>
</dbReference>
<reference evidence="8" key="1">
    <citation type="submission" date="2025-08" db="UniProtKB">
        <authorList>
            <consortium name="RefSeq"/>
        </authorList>
    </citation>
    <scope>IDENTIFICATION</scope>
    <source>
        <tissue evidence="8">Tentacle</tissue>
    </source>
</reference>
<dbReference type="CDD" id="cd00032">
    <property type="entry name" value="CASc"/>
    <property type="match status" value="1"/>
</dbReference>
<evidence type="ECO:0000313" key="7">
    <source>
        <dbReference type="Proteomes" id="UP000515163"/>
    </source>
</evidence>
<dbReference type="PIRSF" id="PIRSF038001">
    <property type="entry name" value="Caspase_ICE"/>
    <property type="match status" value="1"/>
</dbReference>
<dbReference type="AlphaFoldDB" id="A0A6P8J0G4"/>
<name>A0A6P8J0G4_ACTTE</name>
<dbReference type="InterPro" id="IPR001309">
    <property type="entry name" value="Pept_C14_p20"/>
</dbReference>
<keyword evidence="7" id="KW-1185">Reference proteome</keyword>
<dbReference type="Gene3D" id="3.40.50.1460">
    <property type="match status" value="1"/>
</dbReference>
<dbReference type="InParanoid" id="A0A6P8J0G4"/>
<dbReference type="PROSITE" id="PS01122">
    <property type="entry name" value="CASPASE_CYS"/>
    <property type="match status" value="1"/>
</dbReference>
<comment type="similarity">
    <text evidence="1 3">Belongs to the peptidase C14A family.</text>
</comment>
<dbReference type="SMART" id="SM00115">
    <property type="entry name" value="CASc"/>
    <property type="match status" value="1"/>
</dbReference>
<evidence type="ECO:0000256" key="2">
    <source>
        <dbReference type="PIRSR" id="PIRSR038001-1"/>
    </source>
</evidence>
<sequence>MASKFNINIASSTGAVVVGDGSSITVHHGVSKVETTSYRNQPEDRQEIQSQNTGGIHCQETGEPPSSKRETDEFHRKIKNGYVLIINNQTFPHRSSVERSGSAKDVENLKNLFDEFGLHPVKVMENLTSTQILELLVETSEKDFSKFDCFICVILSHGSADGIYGVDEQVIQVEALTSKFRRSPCPSLENKPKLFFIQACRGSNKDIAPVESDSEPVPMQCRGLPSDADFLICYASSPGYESYRNPELGSWFIRSLVEVFKEYAPDEHLMDMMLRVNSRVSSYFSNHGHKQMPSEICMLTKKFYFNPPR</sequence>
<dbReference type="PANTHER" id="PTHR10454:SF210">
    <property type="entry name" value="CASPASE-2"/>
    <property type="match status" value="1"/>
</dbReference>
<feature type="domain" description="Caspase family p10" evidence="5">
    <location>
        <begin position="220"/>
        <end position="307"/>
    </location>
</feature>
<proteinExistence type="inferred from homology"/>
<dbReference type="PROSITE" id="PS50207">
    <property type="entry name" value="CASPASE_P10"/>
    <property type="match status" value="1"/>
</dbReference>
<dbReference type="FunFam" id="3.40.50.1460:FF:000024">
    <property type="entry name" value="Caspase 21"/>
    <property type="match status" value="1"/>
</dbReference>
<dbReference type="InterPro" id="IPR033139">
    <property type="entry name" value="Caspase_cys_AS"/>
</dbReference>
<dbReference type="InterPro" id="IPR002398">
    <property type="entry name" value="Pept_C14"/>
</dbReference>
<dbReference type="SUPFAM" id="SSF52129">
    <property type="entry name" value="Caspase-like"/>
    <property type="match status" value="1"/>
</dbReference>
<dbReference type="OrthoDB" id="6022486at2759"/>
<evidence type="ECO:0000313" key="8">
    <source>
        <dbReference type="RefSeq" id="XP_031571668.1"/>
    </source>
</evidence>
<protein>
    <submittedName>
        <fullName evidence="8">Caspase-3-like</fullName>
    </submittedName>
</protein>
<organism evidence="7 8">
    <name type="scientific">Actinia tenebrosa</name>
    <name type="common">Australian red waratah sea anemone</name>
    <dbReference type="NCBI Taxonomy" id="6105"/>
    <lineage>
        <taxon>Eukaryota</taxon>
        <taxon>Metazoa</taxon>
        <taxon>Cnidaria</taxon>
        <taxon>Anthozoa</taxon>
        <taxon>Hexacorallia</taxon>
        <taxon>Actiniaria</taxon>
        <taxon>Actiniidae</taxon>
        <taxon>Actinia</taxon>
    </lineage>
</organism>
<dbReference type="KEGG" id="aten:116305833"/>
<dbReference type="RefSeq" id="XP_031571668.1">
    <property type="nucleotide sequence ID" value="XM_031715808.1"/>
</dbReference>
<evidence type="ECO:0000256" key="3">
    <source>
        <dbReference type="RuleBase" id="RU003971"/>
    </source>
</evidence>
<dbReference type="GO" id="GO:0004197">
    <property type="term" value="F:cysteine-type endopeptidase activity"/>
    <property type="evidence" value="ECO:0007669"/>
    <property type="project" value="InterPro"/>
</dbReference>
<dbReference type="InterPro" id="IPR002138">
    <property type="entry name" value="Pept_C14_p10"/>
</dbReference>
<dbReference type="Proteomes" id="UP000515163">
    <property type="component" value="Unplaced"/>
</dbReference>
<feature type="region of interest" description="Disordered" evidence="4">
    <location>
        <begin position="33"/>
        <end position="73"/>
    </location>
</feature>
<feature type="active site" evidence="2">
    <location>
        <position position="157"/>
    </location>
</feature>
<dbReference type="InterPro" id="IPR015917">
    <property type="entry name" value="Pept_C14A"/>
</dbReference>
<gene>
    <name evidence="8" type="primary">LOC116305833</name>
</gene>
<evidence type="ECO:0000259" key="5">
    <source>
        <dbReference type="PROSITE" id="PS50207"/>
    </source>
</evidence>
<evidence type="ECO:0000256" key="1">
    <source>
        <dbReference type="ARBA" id="ARBA00010134"/>
    </source>
</evidence>
<dbReference type="GeneID" id="116305833"/>
<evidence type="ECO:0000259" key="6">
    <source>
        <dbReference type="PROSITE" id="PS50208"/>
    </source>
</evidence>
<feature type="active site" evidence="2">
    <location>
        <position position="200"/>
    </location>
</feature>
<dbReference type="InterPro" id="IPR029030">
    <property type="entry name" value="Caspase-like_dom_sf"/>
</dbReference>